<evidence type="ECO:0000313" key="2">
    <source>
        <dbReference type="EMBL" id="SHN74360.1"/>
    </source>
</evidence>
<dbReference type="EMBL" id="FRCS01000007">
    <property type="protein sequence ID" value="SHN74360.1"/>
    <property type="molecule type" value="Genomic_DNA"/>
</dbReference>
<dbReference type="Proteomes" id="UP000184440">
    <property type="component" value="Unassembled WGS sequence"/>
</dbReference>
<keyword evidence="3" id="KW-1185">Reference proteome</keyword>
<evidence type="ECO:0000256" key="1">
    <source>
        <dbReference type="SAM" id="MobiDB-lite"/>
    </source>
</evidence>
<proteinExistence type="predicted"/>
<dbReference type="STRING" id="134849.SAMN05443668_10766"/>
<sequence length="102" mass="11015">MTGLIGDRNRFDLDIPVGEKGGPRWRAAPRSGRFRTREHQQHRDQRQDDAGRRGGETVLRVLIGEVPPLTVRAMLAAVLVATGGPDGGVVTADLPLDVLPDA</sequence>
<organism evidence="2 3">
    <name type="scientific">Cryptosporangium aurantiacum</name>
    <dbReference type="NCBI Taxonomy" id="134849"/>
    <lineage>
        <taxon>Bacteria</taxon>
        <taxon>Bacillati</taxon>
        <taxon>Actinomycetota</taxon>
        <taxon>Actinomycetes</taxon>
        <taxon>Cryptosporangiales</taxon>
        <taxon>Cryptosporangiaceae</taxon>
        <taxon>Cryptosporangium</taxon>
    </lineage>
</organism>
<evidence type="ECO:0000313" key="3">
    <source>
        <dbReference type="Proteomes" id="UP000184440"/>
    </source>
</evidence>
<reference evidence="2 3" key="1">
    <citation type="submission" date="2016-11" db="EMBL/GenBank/DDBJ databases">
        <authorList>
            <person name="Jaros S."/>
            <person name="Januszkiewicz K."/>
            <person name="Wedrychowicz H."/>
        </authorList>
    </citation>
    <scope>NUCLEOTIDE SEQUENCE [LARGE SCALE GENOMIC DNA]</scope>
    <source>
        <strain evidence="2 3">DSM 46144</strain>
    </source>
</reference>
<accession>A0A1M7TUI5</accession>
<dbReference type="RefSeq" id="WP_143175363.1">
    <property type="nucleotide sequence ID" value="NZ_FRCS01000007.1"/>
</dbReference>
<feature type="region of interest" description="Disordered" evidence="1">
    <location>
        <begin position="19"/>
        <end position="54"/>
    </location>
</feature>
<protein>
    <submittedName>
        <fullName evidence="2">Uncharacterized protein</fullName>
    </submittedName>
</protein>
<dbReference type="AlphaFoldDB" id="A0A1M7TUI5"/>
<name>A0A1M7TUI5_9ACTN</name>
<feature type="compositionally biased region" description="Basic and acidic residues" evidence="1">
    <location>
        <begin position="35"/>
        <end position="54"/>
    </location>
</feature>
<gene>
    <name evidence="2" type="ORF">SAMN05443668_10766</name>
</gene>